<dbReference type="EMBL" id="BMFH01000001">
    <property type="protein sequence ID" value="GGD47365.1"/>
    <property type="molecule type" value="Genomic_DNA"/>
</dbReference>
<name>A0ABQ1QVP5_9FLAO</name>
<protein>
    <recommendedName>
        <fullName evidence="3">DUF1643 domain-containing protein</fullName>
    </recommendedName>
</protein>
<dbReference type="InterPro" id="IPR012441">
    <property type="entry name" value="DUF1643"/>
</dbReference>
<dbReference type="Pfam" id="PF07799">
    <property type="entry name" value="DUF1643"/>
    <property type="match status" value="1"/>
</dbReference>
<accession>A0ABQ1QVP5</accession>
<organism evidence="1 2">
    <name type="scientific">Muriicola marianensis</name>
    <dbReference type="NCBI Taxonomy" id="1324801"/>
    <lineage>
        <taxon>Bacteria</taxon>
        <taxon>Pseudomonadati</taxon>
        <taxon>Bacteroidota</taxon>
        <taxon>Flavobacteriia</taxon>
        <taxon>Flavobacteriales</taxon>
        <taxon>Flavobacteriaceae</taxon>
        <taxon>Muriicola</taxon>
    </lineage>
</organism>
<gene>
    <name evidence="1" type="ORF">GCM10011361_12660</name>
</gene>
<reference evidence="2" key="1">
    <citation type="journal article" date="2019" name="Int. J. Syst. Evol. Microbiol.">
        <title>The Global Catalogue of Microorganisms (GCM) 10K type strain sequencing project: providing services to taxonomists for standard genome sequencing and annotation.</title>
        <authorList>
            <consortium name="The Broad Institute Genomics Platform"/>
            <consortium name="The Broad Institute Genome Sequencing Center for Infectious Disease"/>
            <person name="Wu L."/>
            <person name="Ma J."/>
        </authorList>
    </citation>
    <scope>NUCLEOTIDE SEQUENCE [LARGE SCALE GENOMIC DNA]</scope>
    <source>
        <strain evidence="2">CGMCC 1.12606</strain>
    </source>
</reference>
<keyword evidence="2" id="KW-1185">Reference proteome</keyword>
<comment type="caution">
    <text evidence="1">The sequence shown here is derived from an EMBL/GenBank/DDBJ whole genome shotgun (WGS) entry which is preliminary data.</text>
</comment>
<sequence>MIYRHLPNIGVKAVFSECRRFRYLLNLTDTTRHPSKTVCVVMQNPSIADEEVADKSVQFLEQLIFKKDLPEFKGVHSCSIVNQFGKVQTTNFRGGTGDIGVENDRHLEEAIEEADIVLIAWGKKNAYESRKEFIMELLRRSGKKTVLETRKHPSRGHYRDFIVPLAL</sequence>
<proteinExistence type="predicted"/>
<evidence type="ECO:0000313" key="1">
    <source>
        <dbReference type="EMBL" id="GGD47365.1"/>
    </source>
</evidence>
<evidence type="ECO:0000313" key="2">
    <source>
        <dbReference type="Proteomes" id="UP000625780"/>
    </source>
</evidence>
<evidence type="ECO:0008006" key="3">
    <source>
        <dbReference type="Google" id="ProtNLM"/>
    </source>
</evidence>
<dbReference type="Proteomes" id="UP000625780">
    <property type="component" value="Unassembled WGS sequence"/>
</dbReference>